<dbReference type="PROSITE" id="PS50048">
    <property type="entry name" value="ZN2_CY6_FUNGAL_2"/>
    <property type="match status" value="1"/>
</dbReference>
<feature type="compositionally biased region" description="Basic and acidic residues" evidence="6">
    <location>
        <begin position="146"/>
        <end position="156"/>
    </location>
</feature>
<dbReference type="EMBL" id="KN846953">
    <property type="protein sequence ID" value="KIV79400.1"/>
    <property type="molecule type" value="Genomic_DNA"/>
</dbReference>
<dbReference type="SMART" id="SM00066">
    <property type="entry name" value="GAL4"/>
    <property type="match status" value="1"/>
</dbReference>
<evidence type="ECO:0000256" key="6">
    <source>
        <dbReference type="SAM" id="MobiDB-lite"/>
    </source>
</evidence>
<dbReference type="GO" id="GO:0045944">
    <property type="term" value="P:positive regulation of transcription by RNA polymerase II"/>
    <property type="evidence" value="ECO:0007669"/>
    <property type="project" value="TreeGrafter"/>
</dbReference>
<dbReference type="Gene3D" id="4.10.240.10">
    <property type="entry name" value="Zn(2)-C6 fungal-type DNA-binding domain"/>
    <property type="match status" value="1"/>
</dbReference>
<dbReference type="OrthoDB" id="4835445at2759"/>
<dbReference type="Pfam" id="PF11951">
    <property type="entry name" value="Fungal_trans_2"/>
    <property type="match status" value="2"/>
</dbReference>
<evidence type="ECO:0000256" key="1">
    <source>
        <dbReference type="ARBA" id="ARBA00004123"/>
    </source>
</evidence>
<organism evidence="8 9">
    <name type="scientific">Exophiala sideris</name>
    <dbReference type="NCBI Taxonomy" id="1016849"/>
    <lineage>
        <taxon>Eukaryota</taxon>
        <taxon>Fungi</taxon>
        <taxon>Dikarya</taxon>
        <taxon>Ascomycota</taxon>
        <taxon>Pezizomycotina</taxon>
        <taxon>Eurotiomycetes</taxon>
        <taxon>Chaetothyriomycetidae</taxon>
        <taxon>Chaetothyriales</taxon>
        <taxon>Herpotrichiellaceae</taxon>
        <taxon>Exophiala</taxon>
    </lineage>
</organism>
<dbReference type="CDD" id="cd00067">
    <property type="entry name" value="GAL4"/>
    <property type="match status" value="1"/>
</dbReference>
<comment type="subcellular location">
    <subcellularLocation>
        <location evidence="1">Nucleus</location>
    </subcellularLocation>
</comment>
<reference evidence="8 9" key="1">
    <citation type="submission" date="2015-01" db="EMBL/GenBank/DDBJ databases">
        <title>The Genome Sequence of Exophiala sideris CBS121828.</title>
        <authorList>
            <consortium name="The Broad Institute Genomics Platform"/>
            <person name="Cuomo C."/>
            <person name="de Hoog S."/>
            <person name="Gorbushina A."/>
            <person name="Stielow B."/>
            <person name="Teixiera M."/>
            <person name="Abouelleil A."/>
            <person name="Chapman S.B."/>
            <person name="Priest M."/>
            <person name="Young S.K."/>
            <person name="Wortman J."/>
            <person name="Nusbaum C."/>
            <person name="Birren B."/>
        </authorList>
    </citation>
    <scope>NUCLEOTIDE SEQUENCE [LARGE SCALE GENOMIC DNA]</scope>
    <source>
        <strain evidence="8 9">CBS 121828</strain>
    </source>
</reference>
<dbReference type="PROSITE" id="PS00463">
    <property type="entry name" value="ZN2_CY6_FUNGAL_1"/>
    <property type="match status" value="1"/>
</dbReference>
<evidence type="ECO:0000256" key="2">
    <source>
        <dbReference type="ARBA" id="ARBA00023015"/>
    </source>
</evidence>
<dbReference type="PANTHER" id="PTHR37534:SF11">
    <property type="entry name" value="ZN(II)2CYS6 TRANSCRIPTION FACTOR (EUROFUNG)"/>
    <property type="match status" value="1"/>
</dbReference>
<dbReference type="GO" id="GO:0000976">
    <property type="term" value="F:transcription cis-regulatory region binding"/>
    <property type="evidence" value="ECO:0007669"/>
    <property type="project" value="TreeGrafter"/>
</dbReference>
<gene>
    <name evidence="8" type="ORF">PV11_06962</name>
</gene>
<evidence type="ECO:0000256" key="5">
    <source>
        <dbReference type="ARBA" id="ARBA00023242"/>
    </source>
</evidence>
<evidence type="ECO:0000256" key="4">
    <source>
        <dbReference type="ARBA" id="ARBA00023163"/>
    </source>
</evidence>
<dbReference type="InterPro" id="IPR021858">
    <property type="entry name" value="Fun_TF"/>
</dbReference>
<dbReference type="GO" id="GO:0005634">
    <property type="term" value="C:nucleus"/>
    <property type="evidence" value="ECO:0007669"/>
    <property type="project" value="UniProtKB-SubCell"/>
</dbReference>
<feature type="region of interest" description="Disordered" evidence="6">
    <location>
        <begin position="115"/>
        <end position="156"/>
    </location>
</feature>
<sequence>MTSVPSRKSRSGCSNCKERRIKCDESKPKCLQCVQKRLDCAGYGPRWKWSTKHEKVGSLQYRGHRESRGKVYPSRDGYIEAADIVVQQPTSLDTRGNPVSSDDQVHGVSKIAPDALQDGEVDGASGETLEHQDTRSNTAQAAESTGEGRRPIPSRKDQETVVSISCLRSPDTLLCNPQLQVDFFSQQICKVLCAYDSQYNPFRVATVSRAEASLLSFSLCRYLTAAFLCSKFGSDAGNGLTVRDAQTEVLHRLQNEVARLDISRQNEIEEVLMAIIMYGLSTNWDGSNDPSFMHYNAAVWLFRQTYKTGNVTLSPFDKKSFFQQSLTYWWMGLCFVTDSTEDVLAAPPGVDDEERAILDSATVEKKLPHPLAGVSPEAQCLLGRVGSLVYTQRKRCQSRPFTSLDGLQKEYDALEEAKELEEALLSLEISREEDLVDIEDPATPLKDLINTANVYRLSALVLLYHAFPDLLIVRLSWRLNASVGANKLEIQRLQWLCDFAMHTLELLCENSATSGTRSIEQILLVILAGELRMPSSLMGEHSAAAETTDAILDLGSRVSICSPAEVRCDDVFSTLFQADLSDEEAALTMNTFQCNPWNETTTRDRVSEARSTVVKRLRSIQQILPYKSLELVEELILETWKLQDMGRPEEFWMDVMIENGWQFLLV</sequence>
<evidence type="ECO:0000256" key="3">
    <source>
        <dbReference type="ARBA" id="ARBA00023125"/>
    </source>
</evidence>
<dbReference type="GO" id="GO:0000981">
    <property type="term" value="F:DNA-binding transcription factor activity, RNA polymerase II-specific"/>
    <property type="evidence" value="ECO:0007669"/>
    <property type="project" value="InterPro"/>
</dbReference>
<dbReference type="HOGENOM" id="CLU_014597_0_0_1"/>
<dbReference type="PANTHER" id="PTHR37534">
    <property type="entry name" value="TRANSCRIPTIONAL ACTIVATOR PROTEIN UGA3"/>
    <property type="match status" value="1"/>
</dbReference>
<dbReference type="InterPro" id="IPR036864">
    <property type="entry name" value="Zn2-C6_fun-type_DNA-bd_sf"/>
</dbReference>
<evidence type="ECO:0000313" key="9">
    <source>
        <dbReference type="Proteomes" id="UP000053599"/>
    </source>
</evidence>
<evidence type="ECO:0000313" key="8">
    <source>
        <dbReference type="EMBL" id="KIV79400.1"/>
    </source>
</evidence>
<dbReference type="AlphaFoldDB" id="A0A0D1VTD6"/>
<accession>A0A0D1VTD6</accession>
<dbReference type="Proteomes" id="UP000053599">
    <property type="component" value="Unassembled WGS sequence"/>
</dbReference>
<keyword evidence="5" id="KW-0539">Nucleus</keyword>
<evidence type="ECO:0000259" key="7">
    <source>
        <dbReference type="PROSITE" id="PS50048"/>
    </source>
</evidence>
<protein>
    <recommendedName>
        <fullName evidence="7">Zn(2)-C6 fungal-type domain-containing protein</fullName>
    </recommendedName>
</protein>
<keyword evidence="3" id="KW-0238">DNA-binding</keyword>
<dbReference type="SUPFAM" id="SSF57701">
    <property type="entry name" value="Zn2/Cys6 DNA-binding domain"/>
    <property type="match status" value="1"/>
</dbReference>
<feature type="domain" description="Zn(2)-C6 fungal-type" evidence="7">
    <location>
        <begin position="12"/>
        <end position="40"/>
    </location>
</feature>
<name>A0A0D1VTD6_9EURO</name>
<dbReference type="Pfam" id="PF00172">
    <property type="entry name" value="Zn_clus"/>
    <property type="match status" value="1"/>
</dbReference>
<dbReference type="GO" id="GO:0008270">
    <property type="term" value="F:zinc ion binding"/>
    <property type="evidence" value="ECO:0007669"/>
    <property type="project" value="InterPro"/>
</dbReference>
<keyword evidence="2" id="KW-0805">Transcription regulation</keyword>
<keyword evidence="4" id="KW-0804">Transcription</keyword>
<dbReference type="InterPro" id="IPR001138">
    <property type="entry name" value="Zn2Cys6_DnaBD"/>
</dbReference>
<dbReference type="STRING" id="1016849.A0A0D1VTD6"/>
<proteinExistence type="predicted"/>